<protein>
    <submittedName>
        <fullName evidence="2">Uncharacterized protein</fullName>
    </submittedName>
</protein>
<organism evidence="2">
    <name type="scientific">uncultured virus</name>
    <dbReference type="NCBI Taxonomy" id="340016"/>
    <lineage>
        <taxon>Viruses</taxon>
        <taxon>environmental samples</taxon>
    </lineage>
</organism>
<reference evidence="2" key="1">
    <citation type="submission" date="2016-10" db="EMBL/GenBank/DDBJ databases">
        <authorList>
            <person name="Varghese N."/>
        </authorList>
    </citation>
    <scope>NUCLEOTIDE SEQUENCE</scope>
</reference>
<accession>A0A218MKY5</accession>
<reference evidence="2" key="2">
    <citation type="journal article" date="2017" name="Nat. Commun.">
        <title>Single-virus genomics reveals hidden cosmopolitan and abundant viruses.</title>
        <authorList>
            <person name="Martinez-Hernandez F."/>
            <person name="Fornas O."/>
            <person name="Lluesma Gomez M."/>
            <person name="Bolduc B."/>
            <person name="de la Cruz Pena M.J."/>
            <person name="Martinez J.M."/>
            <person name="Anton J."/>
            <person name="Gasol J.M."/>
            <person name="Rosselli R."/>
            <person name="Rodriguez-Valera F."/>
            <person name="Sullivan M.B."/>
            <person name="Acinas S.G."/>
            <person name="Martinez-Garcia M."/>
        </authorList>
    </citation>
    <scope>NUCLEOTIDE SEQUENCE</scope>
</reference>
<proteinExistence type="predicted"/>
<feature type="compositionally biased region" description="Basic and acidic residues" evidence="1">
    <location>
        <begin position="1"/>
        <end position="10"/>
    </location>
</feature>
<evidence type="ECO:0000313" key="2">
    <source>
        <dbReference type="EMBL" id="ASE99946.1"/>
    </source>
</evidence>
<evidence type="ECO:0000256" key="1">
    <source>
        <dbReference type="SAM" id="MobiDB-lite"/>
    </source>
</evidence>
<dbReference type="EMBL" id="KY052807">
    <property type="protein sequence ID" value="ASE99946.1"/>
    <property type="molecule type" value="Genomic_DNA"/>
</dbReference>
<feature type="region of interest" description="Disordered" evidence="1">
    <location>
        <begin position="1"/>
        <end position="30"/>
    </location>
</feature>
<sequence>MVQEETKTAETAKTPSTKKKTEAPKYDAVQESDPSVLTVYKFTSRYGAVDKNGNRKEYKVAAESLRSAARLVGIKADSVTQTGVDAYSS</sequence>
<name>A0A218MKY5_9VIRU</name>